<feature type="region of interest" description="Disordered" evidence="3">
    <location>
        <begin position="96"/>
        <end position="479"/>
    </location>
</feature>
<evidence type="ECO:0000256" key="3">
    <source>
        <dbReference type="SAM" id="MobiDB-lite"/>
    </source>
</evidence>
<keyword evidence="6" id="KW-1185">Reference proteome</keyword>
<feature type="compositionally biased region" description="Low complexity" evidence="3">
    <location>
        <begin position="876"/>
        <end position="905"/>
    </location>
</feature>
<dbReference type="InterPro" id="IPR015425">
    <property type="entry name" value="FH2_Formin"/>
</dbReference>
<dbReference type="EMBL" id="JBANAX010000200">
    <property type="protein sequence ID" value="KAL1218759.1"/>
    <property type="molecule type" value="Genomic_DNA"/>
</dbReference>
<accession>A0ABD1BNM9</accession>
<evidence type="ECO:0000259" key="4">
    <source>
        <dbReference type="PROSITE" id="PS51444"/>
    </source>
</evidence>
<dbReference type="AlphaFoldDB" id="A0ABD1BNM9"/>
<feature type="compositionally biased region" description="Polar residues" evidence="3">
    <location>
        <begin position="150"/>
        <end position="168"/>
    </location>
</feature>
<feature type="compositionally biased region" description="Basic residues" evidence="3">
    <location>
        <begin position="97"/>
        <end position="107"/>
    </location>
</feature>
<sequence>MSFLFRKNGSSSSRKRIKDKLRGRNSDRGKGEEERVRYDGGGGSGSDSLPPPPSPWGFLFPDDFVRIDGNLKAVIVDDEGLDVIYWKRLLELENSGKIRKNPKHRRAHNSDGGFRTGVDQDDDDDDEEDDEVGERNESFEEVFSFHVKKPQSSSSGGEIRAQRNNNNGEEGRYYTSSSTSASSPSRPPSSISAASPSRPSSSISAASPSRPSSSSISAASPSRPPSSSSTSAASPSRTSYSTSGGVSDYGAVGNQSQSKFQAPGGSSFPSYPSQNPPIQSSGSGGGRSPLLPLPPGQFTGTSYTSTLPGTVNQTLPQSSAVPLPPGQYTTAGIGPPPLPGIVNQTLPQTSAFPLPPGQYTTSAIATPPPPVPANQTSVAAAPPPPPSAGAPPPPPPPSAKAPPPPPPPIPAKKAPAPPPPPPPGKKGSGPPPPPPMSKTGPPKPPGTPKGPKKSGETSLAIGKTEDPAQPKLKPLHWDKVNPDASRSMVWHRIDGGSFNFDGDLMEALFGYVGARKPGEANSVPQNPVVSTSQTYILDPRKSQNKAIVLKSLGMTKEEIIDLLTEGYDADPDTLEKLARIAPTPEEQAEILDFSGDPTKLADAESLLFHILRAVPSAFNRFNVMLFKINYGSEVAQQKGSLQTLESACNELRARGLFMKLLEAILKAGNRMNAGTARGNAQAFNLTALRKLSDVKSVDGKTTLLNFVVEEVVRSEGKRAAMNKNMMSNDNAGENADASREEQEIEFIKLGLPIIGGLSSEFTNVKKAAGIDYDSFVATTLALGTRVKETKRLLDQSKGKEDGCLTKLRSFFESAEEELTVITEEQLRIMELVKRTTNYYQAGALKERNLFQLFVIIRDFLGMVDNACSEIARNQRKQQQQRPAAATVAGASTSTAETTAAAAPAPQRNAVRFPILPPNFMSESARYSSSDSDSES</sequence>
<feature type="region of interest" description="Disordered" evidence="3">
    <location>
        <begin position="1"/>
        <end position="55"/>
    </location>
</feature>
<reference evidence="5 6" key="1">
    <citation type="submission" date="2024-04" db="EMBL/GenBank/DDBJ databases">
        <title>Genome assembly C_amara_ONT_v2.</title>
        <authorList>
            <person name="Yant L."/>
            <person name="Moore C."/>
            <person name="Slenker M."/>
        </authorList>
    </citation>
    <scope>NUCLEOTIDE SEQUENCE [LARGE SCALE GENOMIC DNA]</scope>
    <source>
        <tissue evidence="5">Leaf</tissue>
    </source>
</reference>
<dbReference type="PANTHER" id="PTHR23213">
    <property type="entry name" value="FORMIN-RELATED"/>
    <property type="match status" value="1"/>
</dbReference>
<feature type="compositionally biased region" description="Pro residues" evidence="3">
    <location>
        <begin position="381"/>
        <end position="448"/>
    </location>
</feature>
<feature type="compositionally biased region" description="Low complexity" evidence="3">
    <location>
        <begin position="272"/>
        <end position="281"/>
    </location>
</feature>
<organism evidence="5 6">
    <name type="scientific">Cardamine amara subsp. amara</name>
    <dbReference type="NCBI Taxonomy" id="228776"/>
    <lineage>
        <taxon>Eukaryota</taxon>
        <taxon>Viridiplantae</taxon>
        <taxon>Streptophyta</taxon>
        <taxon>Embryophyta</taxon>
        <taxon>Tracheophyta</taxon>
        <taxon>Spermatophyta</taxon>
        <taxon>Magnoliopsida</taxon>
        <taxon>eudicotyledons</taxon>
        <taxon>Gunneridae</taxon>
        <taxon>Pentapetalae</taxon>
        <taxon>rosids</taxon>
        <taxon>malvids</taxon>
        <taxon>Brassicales</taxon>
        <taxon>Brassicaceae</taxon>
        <taxon>Cardamineae</taxon>
        <taxon>Cardamine</taxon>
    </lineage>
</organism>
<feature type="compositionally biased region" description="Polar residues" evidence="3">
    <location>
        <begin position="298"/>
        <end position="320"/>
    </location>
</feature>
<evidence type="ECO:0000313" key="6">
    <source>
        <dbReference type="Proteomes" id="UP001558713"/>
    </source>
</evidence>
<name>A0ABD1BNM9_CARAN</name>
<dbReference type="InterPro" id="IPR042201">
    <property type="entry name" value="FH2_Formin_sf"/>
</dbReference>
<evidence type="ECO:0000256" key="2">
    <source>
        <dbReference type="RuleBase" id="RU361260"/>
    </source>
</evidence>
<feature type="compositionally biased region" description="Polar residues" evidence="3">
    <location>
        <begin position="342"/>
        <end position="351"/>
    </location>
</feature>
<dbReference type="PROSITE" id="PS51444">
    <property type="entry name" value="FH2"/>
    <property type="match status" value="1"/>
</dbReference>
<dbReference type="Gene3D" id="1.20.58.2220">
    <property type="entry name" value="Formin, FH2 domain"/>
    <property type="match status" value="1"/>
</dbReference>
<feature type="compositionally biased region" description="Low complexity" evidence="3">
    <location>
        <begin position="175"/>
        <end position="243"/>
    </location>
</feature>
<dbReference type="SMART" id="SM00498">
    <property type="entry name" value="FH2"/>
    <property type="match status" value="1"/>
</dbReference>
<dbReference type="SUPFAM" id="SSF101447">
    <property type="entry name" value="Formin homology 2 domain (FH2 domain)"/>
    <property type="match status" value="1"/>
</dbReference>
<dbReference type="InterPro" id="IPR027643">
    <property type="entry name" value="Formin-like_plant"/>
</dbReference>
<dbReference type="Pfam" id="PF02181">
    <property type="entry name" value="FH2"/>
    <property type="match status" value="1"/>
</dbReference>
<gene>
    <name evidence="5" type="ORF">V5N11_001258</name>
</gene>
<feature type="compositionally biased region" description="Basic and acidic residues" evidence="3">
    <location>
        <begin position="20"/>
        <end position="38"/>
    </location>
</feature>
<comment type="caution">
    <text evidence="5">The sequence shown here is derived from an EMBL/GenBank/DDBJ whole genome shotgun (WGS) entry which is preliminary data.</text>
</comment>
<feature type="domain" description="FH2" evidence="4">
    <location>
        <begin position="462"/>
        <end position="889"/>
    </location>
</feature>
<comment type="similarity">
    <text evidence="1">Belongs to the formin-like family. Class-I subfamily.</text>
</comment>
<protein>
    <recommendedName>
        <fullName evidence="2">Formin-like protein</fullName>
    </recommendedName>
</protein>
<dbReference type="Proteomes" id="UP001558713">
    <property type="component" value="Unassembled WGS sequence"/>
</dbReference>
<feature type="region of interest" description="Disordered" evidence="3">
    <location>
        <begin position="874"/>
        <end position="913"/>
    </location>
</feature>
<evidence type="ECO:0000313" key="5">
    <source>
        <dbReference type="EMBL" id="KAL1218759.1"/>
    </source>
</evidence>
<feature type="compositionally biased region" description="Acidic residues" evidence="3">
    <location>
        <begin position="119"/>
        <end position="132"/>
    </location>
</feature>
<dbReference type="PANTHER" id="PTHR23213:SF345">
    <property type="entry name" value="FORMIN-LIKE PROTEIN 7"/>
    <property type="match status" value="1"/>
</dbReference>
<proteinExistence type="inferred from homology"/>
<evidence type="ECO:0000256" key="1">
    <source>
        <dbReference type="ARBA" id="ARBA00025793"/>
    </source>
</evidence>